<dbReference type="InterPro" id="IPR036890">
    <property type="entry name" value="HATPase_C_sf"/>
</dbReference>
<dbReference type="GO" id="GO:0007234">
    <property type="term" value="P:osmosensory signaling via phosphorelay pathway"/>
    <property type="evidence" value="ECO:0007669"/>
    <property type="project" value="TreeGrafter"/>
</dbReference>
<dbReference type="PANTHER" id="PTHR42878:SF7">
    <property type="entry name" value="SENSOR HISTIDINE KINASE GLRK"/>
    <property type="match status" value="1"/>
</dbReference>
<evidence type="ECO:0000256" key="3">
    <source>
        <dbReference type="ARBA" id="ARBA00012438"/>
    </source>
</evidence>
<keyword evidence="10" id="KW-1133">Transmembrane helix</keyword>
<dbReference type="SUPFAM" id="SSF55874">
    <property type="entry name" value="ATPase domain of HSP90 chaperone/DNA topoisomerase II/histidine kinase"/>
    <property type="match status" value="1"/>
</dbReference>
<comment type="catalytic activity">
    <reaction evidence="1">
        <text>ATP + protein L-histidine = ADP + protein N-phospho-L-histidine.</text>
        <dbReference type="EC" id="2.7.13.3"/>
    </reaction>
</comment>
<dbReference type="InterPro" id="IPR013655">
    <property type="entry name" value="PAS_fold_3"/>
</dbReference>
<dbReference type="NCBIfam" id="TIGR00229">
    <property type="entry name" value="sensory_box"/>
    <property type="match status" value="2"/>
</dbReference>
<evidence type="ECO:0000256" key="1">
    <source>
        <dbReference type="ARBA" id="ARBA00000085"/>
    </source>
</evidence>
<evidence type="ECO:0000256" key="10">
    <source>
        <dbReference type="ARBA" id="ARBA00022989"/>
    </source>
</evidence>
<organism evidence="16 17">
    <name type="scientific">candidate division CPR1 bacterium GW2011_GWC1_49_13</name>
    <dbReference type="NCBI Taxonomy" id="1618342"/>
    <lineage>
        <taxon>Bacteria</taxon>
        <taxon>candidate division CPR1</taxon>
    </lineage>
</organism>
<evidence type="ECO:0000313" key="16">
    <source>
        <dbReference type="EMBL" id="KKW05784.1"/>
    </source>
</evidence>
<dbReference type="GO" id="GO:0030295">
    <property type="term" value="F:protein kinase activator activity"/>
    <property type="evidence" value="ECO:0007669"/>
    <property type="project" value="TreeGrafter"/>
</dbReference>
<keyword evidence="8 16" id="KW-0418">Kinase</keyword>
<keyword evidence="9" id="KW-0067">ATP-binding</keyword>
<dbReference type="InterPro" id="IPR035965">
    <property type="entry name" value="PAS-like_dom_sf"/>
</dbReference>
<evidence type="ECO:0000313" key="17">
    <source>
        <dbReference type="Proteomes" id="UP000034119"/>
    </source>
</evidence>
<keyword evidence="12" id="KW-0472">Membrane</keyword>
<keyword evidence="6" id="KW-0812">Transmembrane</keyword>
<dbReference type="PROSITE" id="PS50112">
    <property type="entry name" value="PAS"/>
    <property type="match status" value="2"/>
</dbReference>
<evidence type="ECO:0000256" key="2">
    <source>
        <dbReference type="ARBA" id="ARBA00004141"/>
    </source>
</evidence>
<dbReference type="PROSITE" id="PS50113">
    <property type="entry name" value="PAC"/>
    <property type="match status" value="1"/>
</dbReference>
<dbReference type="CDD" id="cd00082">
    <property type="entry name" value="HisKA"/>
    <property type="match status" value="1"/>
</dbReference>
<evidence type="ECO:0000256" key="12">
    <source>
        <dbReference type="ARBA" id="ARBA00023136"/>
    </source>
</evidence>
<reference evidence="16 17" key="1">
    <citation type="journal article" date="2015" name="Nature">
        <title>rRNA introns, odd ribosomes, and small enigmatic genomes across a large radiation of phyla.</title>
        <authorList>
            <person name="Brown C.T."/>
            <person name="Hug L.A."/>
            <person name="Thomas B.C."/>
            <person name="Sharon I."/>
            <person name="Castelle C.J."/>
            <person name="Singh A."/>
            <person name="Wilkins M.J."/>
            <person name="Williams K.H."/>
            <person name="Banfield J.F."/>
        </authorList>
    </citation>
    <scope>NUCLEOTIDE SEQUENCE [LARGE SCALE GENOMIC DNA]</scope>
</reference>
<dbReference type="InterPro" id="IPR005467">
    <property type="entry name" value="His_kinase_dom"/>
</dbReference>
<comment type="caution">
    <text evidence="16">The sequence shown here is derived from an EMBL/GenBank/DDBJ whole genome shotgun (WGS) entry which is preliminary data.</text>
</comment>
<feature type="domain" description="Histidine kinase" evidence="13">
    <location>
        <begin position="408"/>
        <end position="626"/>
    </location>
</feature>
<evidence type="ECO:0000256" key="9">
    <source>
        <dbReference type="ARBA" id="ARBA00022840"/>
    </source>
</evidence>
<comment type="subcellular location">
    <subcellularLocation>
        <location evidence="2">Membrane</location>
        <topology evidence="2">Multi-pass membrane protein</topology>
    </subcellularLocation>
</comment>
<dbReference type="Pfam" id="PF08448">
    <property type="entry name" value="PAS_4"/>
    <property type="match status" value="1"/>
</dbReference>
<evidence type="ECO:0000256" key="7">
    <source>
        <dbReference type="ARBA" id="ARBA00022741"/>
    </source>
</evidence>
<accession>A0A0G1YHB5</accession>
<dbReference type="SMART" id="SM00388">
    <property type="entry name" value="HisKA"/>
    <property type="match status" value="1"/>
</dbReference>
<protein>
    <recommendedName>
        <fullName evidence="3">histidine kinase</fullName>
        <ecNumber evidence="3">2.7.13.3</ecNumber>
    </recommendedName>
</protein>
<evidence type="ECO:0000259" key="15">
    <source>
        <dbReference type="PROSITE" id="PS50113"/>
    </source>
</evidence>
<dbReference type="Gene3D" id="1.10.287.130">
    <property type="match status" value="1"/>
</dbReference>
<dbReference type="EC" id="2.7.13.3" evidence="3"/>
<dbReference type="FunFam" id="3.30.565.10:FF:000006">
    <property type="entry name" value="Sensor histidine kinase WalK"/>
    <property type="match status" value="1"/>
</dbReference>
<dbReference type="PRINTS" id="PR00344">
    <property type="entry name" value="BCTRLSENSOR"/>
</dbReference>
<sequence length="645" mass="72405">MGKIKLPSPAQIKELQESQERYEKFFQAALFGVVIHDGKRIIFGNQEAVRLVGGKSQKEFIGKSILPFIHPESRVAVAKRILKMMVTGKTAPLFKEKFVRVNGEPFNVEVTSTPIHYQGKSAFQTIFRDINTQVKEEEELRQERQRLSGILNTQNTLVVRVDLKNKITYMNAAYKRAYGLKVGDTFWVKVHPDDAKATEEALAKLQNPPFKCALEQRSEVRGKWRWVWWEDSVIRDSQGKIIEIQGVGFDIDARKKAEEELMKAKIRAEETAAQEEALLESIGEGVVSIDVEGRIIFINKVAQRVIGKSAWEIAGQPFERLLPLVDENGQHIPKERMPLQVALEKGETVAVSSISTPYYFKPDSEAMPIALTATPVKLGKDTIGAIVVFRDVRMEKKVDRAKTEFVSLASHQLLTPLSAIKWYLELILAGDTGEVKGRLKDYLETVYKSTSRMGNLVNALLNVSRLEMGTFAVNPENTEISALADTILEDFAANISGKRLTVKKDYRPPRRLKVDPNLMHIILQNLISNAVKYTPENGEITVSLSKKGEDFLIQVSDTGLGISQEDQPEVFTKLFRGKNIQEADPEGVGLGLYIVKSMVERLGGKIWFTSTEGKGTTFFVTIPLTGMVKREGSRTLIARKENAKK</sequence>
<feature type="domain" description="PAS" evidence="14">
    <location>
        <begin position="18"/>
        <end position="89"/>
    </location>
</feature>
<dbReference type="GO" id="GO:0016020">
    <property type="term" value="C:membrane"/>
    <property type="evidence" value="ECO:0007669"/>
    <property type="project" value="UniProtKB-SubCell"/>
</dbReference>
<dbReference type="InterPro" id="IPR036097">
    <property type="entry name" value="HisK_dim/P_sf"/>
</dbReference>
<evidence type="ECO:0000259" key="14">
    <source>
        <dbReference type="PROSITE" id="PS50112"/>
    </source>
</evidence>
<dbReference type="PANTHER" id="PTHR42878">
    <property type="entry name" value="TWO-COMPONENT HISTIDINE KINASE"/>
    <property type="match status" value="1"/>
</dbReference>
<gene>
    <name evidence="16" type="ORF">UY40_C0008G0011</name>
</gene>
<dbReference type="AlphaFoldDB" id="A0A0G1YHB5"/>
<proteinExistence type="predicted"/>
<dbReference type="InterPro" id="IPR050351">
    <property type="entry name" value="BphY/WalK/GraS-like"/>
</dbReference>
<dbReference type="SMART" id="SM00091">
    <property type="entry name" value="PAS"/>
    <property type="match status" value="3"/>
</dbReference>
<dbReference type="Proteomes" id="UP000034119">
    <property type="component" value="Unassembled WGS sequence"/>
</dbReference>
<feature type="domain" description="PAS" evidence="14">
    <location>
        <begin position="271"/>
        <end position="346"/>
    </location>
</feature>
<dbReference type="CDD" id="cd00130">
    <property type="entry name" value="PAS"/>
    <property type="match status" value="3"/>
</dbReference>
<evidence type="ECO:0000256" key="8">
    <source>
        <dbReference type="ARBA" id="ARBA00022777"/>
    </source>
</evidence>
<keyword evidence="7" id="KW-0547">Nucleotide-binding</keyword>
<dbReference type="Gene3D" id="3.30.565.10">
    <property type="entry name" value="Histidine kinase-like ATPase, C-terminal domain"/>
    <property type="match status" value="1"/>
</dbReference>
<dbReference type="InterPro" id="IPR004358">
    <property type="entry name" value="Sig_transdc_His_kin-like_C"/>
</dbReference>
<evidence type="ECO:0000256" key="11">
    <source>
        <dbReference type="ARBA" id="ARBA00023012"/>
    </source>
</evidence>
<dbReference type="EMBL" id="LCPW01000008">
    <property type="protein sequence ID" value="KKW05784.1"/>
    <property type="molecule type" value="Genomic_DNA"/>
</dbReference>
<dbReference type="Gene3D" id="3.30.450.20">
    <property type="entry name" value="PAS domain"/>
    <property type="match status" value="3"/>
</dbReference>
<dbReference type="SUPFAM" id="SSF47384">
    <property type="entry name" value="Homodimeric domain of signal transducing histidine kinase"/>
    <property type="match status" value="1"/>
</dbReference>
<dbReference type="Pfam" id="PF13426">
    <property type="entry name" value="PAS_9"/>
    <property type="match status" value="1"/>
</dbReference>
<dbReference type="Pfam" id="PF00512">
    <property type="entry name" value="HisKA"/>
    <property type="match status" value="1"/>
</dbReference>
<keyword evidence="5" id="KW-0808">Transferase</keyword>
<dbReference type="SMART" id="SM00387">
    <property type="entry name" value="HATPase_c"/>
    <property type="match status" value="1"/>
</dbReference>
<evidence type="ECO:0000256" key="6">
    <source>
        <dbReference type="ARBA" id="ARBA00022692"/>
    </source>
</evidence>
<evidence type="ECO:0000259" key="13">
    <source>
        <dbReference type="PROSITE" id="PS50109"/>
    </source>
</evidence>
<feature type="domain" description="PAC" evidence="15">
    <location>
        <begin position="208"/>
        <end position="263"/>
    </location>
</feature>
<dbReference type="InterPro" id="IPR003661">
    <property type="entry name" value="HisK_dim/P_dom"/>
</dbReference>
<dbReference type="InterPro" id="IPR003594">
    <property type="entry name" value="HATPase_dom"/>
</dbReference>
<evidence type="ECO:0000256" key="5">
    <source>
        <dbReference type="ARBA" id="ARBA00022679"/>
    </source>
</evidence>
<dbReference type="PROSITE" id="PS50109">
    <property type="entry name" value="HIS_KIN"/>
    <property type="match status" value="1"/>
</dbReference>
<dbReference type="InterPro" id="IPR000700">
    <property type="entry name" value="PAS-assoc_C"/>
</dbReference>
<dbReference type="GO" id="GO:0000155">
    <property type="term" value="F:phosphorelay sensor kinase activity"/>
    <property type="evidence" value="ECO:0007669"/>
    <property type="project" value="InterPro"/>
</dbReference>
<dbReference type="STRING" id="1618342.UY40_C0008G0011"/>
<dbReference type="Pfam" id="PF08447">
    <property type="entry name" value="PAS_3"/>
    <property type="match status" value="1"/>
</dbReference>
<name>A0A0G1YHB5_9BACT</name>
<dbReference type="InterPro" id="IPR013656">
    <property type="entry name" value="PAS_4"/>
</dbReference>
<evidence type="ECO:0000256" key="4">
    <source>
        <dbReference type="ARBA" id="ARBA00022553"/>
    </source>
</evidence>
<dbReference type="GO" id="GO:0005524">
    <property type="term" value="F:ATP binding"/>
    <property type="evidence" value="ECO:0007669"/>
    <property type="project" value="UniProtKB-KW"/>
</dbReference>
<keyword evidence="4" id="KW-0597">Phosphoprotein</keyword>
<dbReference type="SUPFAM" id="SSF55785">
    <property type="entry name" value="PYP-like sensor domain (PAS domain)"/>
    <property type="match status" value="3"/>
</dbReference>
<dbReference type="InterPro" id="IPR000014">
    <property type="entry name" value="PAS"/>
</dbReference>
<keyword evidence="11" id="KW-0902">Two-component regulatory system</keyword>
<dbReference type="Pfam" id="PF02518">
    <property type="entry name" value="HATPase_c"/>
    <property type="match status" value="1"/>
</dbReference>
<dbReference type="GO" id="GO:0000156">
    <property type="term" value="F:phosphorelay response regulator activity"/>
    <property type="evidence" value="ECO:0007669"/>
    <property type="project" value="TreeGrafter"/>
</dbReference>